<feature type="compositionally biased region" description="Basic and acidic residues" evidence="1">
    <location>
        <begin position="23"/>
        <end position="39"/>
    </location>
</feature>
<accession>A0A165YYE6</accession>
<proteinExistence type="predicted"/>
<evidence type="ECO:0000313" key="3">
    <source>
        <dbReference type="Proteomes" id="UP000077266"/>
    </source>
</evidence>
<keyword evidence="3" id="KW-1185">Reference proteome</keyword>
<dbReference type="EMBL" id="KV427520">
    <property type="protein sequence ID" value="KZV77819.1"/>
    <property type="molecule type" value="Genomic_DNA"/>
</dbReference>
<evidence type="ECO:0000256" key="1">
    <source>
        <dbReference type="SAM" id="MobiDB-lite"/>
    </source>
</evidence>
<sequence>MSAASINATDRAQLSEEDGGADAARRSDPMDVDVVRGYDDSSYVGARAYSYDGGLEVLTWERRGARRGSQEGGAGGGGAAGAAGLAEGQDDAERAKEPTVGGTVAQQPVAPARSRAGGEREISHVQHGPQSEGNGQTGNQGLHIQGRHDMASAPAAGSRVWTIDGGITLEALAAARAAEDLPLQTDARISDGPQFSTLPDKVWLKPKHTKAGKRGVQLNEIEAQLSKPVADLAKTLTKGPRHFF</sequence>
<name>A0A165YYE6_EXIGL</name>
<dbReference type="Proteomes" id="UP000077266">
    <property type="component" value="Unassembled WGS sequence"/>
</dbReference>
<feature type="compositionally biased region" description="Polar residues" evidence="1">
    <location>
        <begin position="128"/>
        <end position="142"/>
    </location>
</feature>
<protein>
    <submittedName>
        <fullName evidence="2">Uncharacterized protein</fullName>
    </submittedName>
</protein>
<feature type="non-terminal residue" evidence="2">
    <location>
        <position position="244"/>
    </location>
</feature>
<feature type="compositionally biased region" description="Gly residues" evidence="1">
    <location>
        <begin position="70"/>
        <end position="81"/>
    </location>
</feature>
<feature type="region of interest" description="Disordered" evidence="1">
    <location>
        <begin position="66"/>
        <end position="143"/>
    </location>
</feature>
<gene>
    <name evidence="2" type="ORF">EXIGLDRAFT_784753</name>
</gene>
<feature type="region of interest" description="Disordered" evidence="1">
    <location>
        <begin position="1"/>
        <end position="39"/>
    </location>
</feature>
<organism evidence="2 3">
    <name type="scientific">Exidia glandulosa HHB12029</name>
    <dbReference type="NCBI Taxonomy" id="1314781"/>
    <lineage>
        <taxon>Eukaryota</taxon>
        <taxon>Fungi</taxon>
        <taxon>Dikarya</taxon>
        <taxon>Basidiomycota</taxon>
        <taxon>Agaricomycotina</taxon>
        <taxon>Agaricomycetes</taxon>
        <taxon>Auriculariales</taxon>
        <taxon>Exidiaceae</taxon>
        <taxon>Exidia</taxon>
    </lineage>
</organism>
<evidence type="ECO:0000313" key="2">
    <source>
        <dbReference type="EMBL" id="KZV77819.1"/>
    </source>
</evidence>
<feature type="compositionally biased region" description="Polar residues" evidence="1">
    <location>
        <begin position="1"/>
        <end position="12"/>
    </location>
</feature>
<reference evidence="2 3" key="1">
    <citation type="journal article" date="2016" name="Mol. Biol. Evol.">
        <title>Comparative Genomics of Early-Diverging Mushroom-Forming Fungi Provides Insights into the Origins of Lignocellulose Decay Capabilities.</title>
        <authorList>
            <person name="Nagy L.G."/>
            <person name="Riley R."/>
            <person name="Tritt A."/>
            <person name="Adam C."/>
            <person name="Daum C."/>
            <person name="Floudas D."/>
            <person name="Sun H."/>
            <person name="Yadav J.S."/>
            <person name="Pangilinan J."/>
            <person name="Larsson K.H."/>
            <person name="Matsuura K."/>
            <person name="Barry K."/>
            <person name="Labutti K."/>
            <person name="Kuo R."/>
            <person name="Ohm R.A."/>
            <person name="Bhattacharya S.S."/>
            <person name="Shirouzu T."/>
            <person name="Yoshinaga Y."/>
            <person name="Martin F.M."/>
            <person name="Grigoriev I.V."/>
            <person name="Hibbett D.S."/>
        </authorList>
    </citation>
    <scope>NUCLEOTIDE SEQUENCE [LARGE SCALE GENOMIC DNA]</scope>
    <source>
        <strain evidence="2 3">HHB12029</strain>
    </source>
</reference>
<dbReference type="AlphaFoldDB" id="A0A165YYE6"/>
<dbReference type="InParanoid" id="A0A165YYE6"/>